<dbReference type="Pfam" id="PF01041">
    <property type="entry name" value="DegT_DnrJ_EryC1"/>
    <property type="match status" value="1"/>
</dbReference>
<dbReference type="GO" id="GO:0030170">
    <property type="term" value="F:pyridoxal phosphate binding"/>
    <property type="evidence" value="ECO:0007669"/>
    <property type="project" value="TreeGrafter"/>
</dbReference>
<feature type="active site" description="Proton acceptor" evidence="2">
    <location>
        <position position="180"/>
    </location>
</feature>
<dbReference type="Gene3D" id="3.90.1150.10">
    <property type="entry name" value="Aspartate Aminotransferase, domain 1"/>
    <property type="match status" value="1"/>
</dbReference>
<dbReference type="EMBL" id="CP001349">
    <property type="protein sequence ID" value="ACL55898.1"/>
    <property type="molecule type" value="Genomic_DNA"/>
</dbReference>
<evidence type="ECO:0000256" key="1">
    <source>
        <dbReference type="ARBA" id="ARBA00037999"/>
    </source>
</evidence>
<keyword evidence="3 4" id="KW-0663">Pyridoxal phosphate</keyword>
<accession>B8IGJ8</accession>
<dbReference type="PANTHER" id="PTHR30244">
    <property type="entry name" value="TRANSAMINASE"/>
    <property type="match status" value="1"/>
</dbReference>
<comment type="similarity">
    <text evidence="1 4">Belongs to the DegT/DnrJ/EryC1 family.</text>
</comment>
<keyword evidence="6" id="KW-1185">Reference proteome</keyword>
<dbReference type="GO" id="GO:0000271">
    <property type="term" value="P:polysaccharide biosynthetic process"/>
    <property type="evidence" value="ECO:0007669"/>
    <property type="project" value="TreeGrafter"/>
</dbReference>
<evidence type="ECO:0000256" key="2">
    <source>
        <dbReference type="PIRSR" id="PIRSR000390-1"/>
    </source>
</evidence>
<evidence type="ECO:0000313" key="6">
    <source>
        <dbReference type="Proteomes" id="UP000008207"/>
    </source>
</evidence>
<dbReference type="GO" id="GO:0008483">
    <property type="term" value="F:transaminase activity"/>
    <property type="evidence" value="ECO:0007669"/>
    <property type="project" value="UniProtKB-KW"/>
</dbReference>
<dbReference type="OrthoDB" id="9768668at2"/>
<dbReference type="KEGG" id="mno:Mnod_0874"/>
<evidence type="ECO:0000256" key="3">
    <source>
        <dbReference type="PIRSR" id="PIRSR000390-2"/>
    </source>
</evidence>
<keyword evidence="5" id="KW-0032">Aminotransferase</keyword>
<organism evidence="5 6">
    <name type="scientific">Methylobacterium nodulans (strain LMG 21967 / CNCM I-2342 / ORS 2060)</name>
    <dbReference type="NCBI Taxonomy" id="460265"/>
    <lineage>
        <taxon>Bacteria</taxon>
        <taxon>Pseudomonadati</taxon>
        <taxon>Pseudomonadota</taxon>
        <taxon>Alphaproteobacteria</taxon>
        <taxon>Hyphomicrobiales</taxon>
        <taxon>Methylobacteriaceae</taxon>
        <taxon>Methylobacterium</taxon>
    </lineage>
</organism>
<dbReference type="PIRSF" id="PIRSF000390">
    <property type="entry name" value="PLP_StrS"/>
    <property type="match status" value="1"/>
</dbReference>
<dbReference type="Gene3D" id="3.40.640.10">
    <property type="entry name" value="Type I PLP-dependent aspartate aminotransferase-like (Major domain)"/>
    <property type="match status" value="1"/>
</dbReference>
<dbReference type="CDD" id="cd00616">
    <property type="entry name" value="AHBA_syn"/>
    <property type="match status" value="1"/>
</dbReference>
<dbReference type="eggNOG" id="COG0399">
    <property type="taxonomic scope" value="Bacteria"/>
</dbReference>
<evidence type="ECO:0000256" key="4">
    <source>
        <dbReference type="RuleBase" id="RU004508"/>
    </source>
</evidence>
<evidence type="ECO:0000313" key="5">
    <source>
        <dbReference type="EMBL" id="ACL55898.1"/>
    </source>
</evidence>
<name>B8IGJ8_METNO</name>
<reference evidence="5 6" key="1">
    <citation type="submission" date="2009-01" db="EMBL/GenBank/DDBJ databases">
        <title>Complete sequence of chromosome of Methylobacterium nodulans ORS 2060.</title>
        <authorList>
            <consortium name="US DOE Joint Genome Institute"/>
            <person name="Lucas S."/>
            <person name="Copeland A."/>
            <person name="Lapidus A."/>
            <person name="Glavina del Rio T."/>
            <person name="Dalin E."/>
            <person name="Tice H."/>
            <person name="Bruce D."/>
            <person name="Goodwin L."/>
            <person name="Pitluck S."/>
            <person name="Sims D."/>
            <person name="Brettin T."/>
            <person name="Detter J.C."/>
            <person name="Han C."/>
            <person name="Larimer F."/>
            <person name="Land M."/>
            <person name="Hauser L."/>
            <person name="Kyrpides N."/>
            <person name="Ivanova N."/>
            <person name="Marx C.J."/>
            <person name="Richardson P."/>
        </authorList>
    </citation>
    <scope>NUCLEOTIDE SEQUENCE [LARGE SCALE GENOMIC DNA]</scope>
    <source>
        <strain evidence="6">LMG 21967 / CNCM I-2342 / ORS 2060</strain>
    </source>
</reference>
<dbReference type="RefSeq" id="WP_015927601.1">
    <property type="nucleotide sequence ID" value="NC_011894.1"/>
</dbReference>
<sequence length="366" mass="38606">MAIRVPLSTVSLSEREHLYVREAMESSMISSAGPAVRAFEAALASRLEVAHVVATSSGTCALELALRALAVGPGDEVLVPALTFASPVAAVLLVGATPILVDVSEATWTIDPVEARRHRTRRTKAIIAVDVFGHPSDYDALAALDLPIIEDAAEAAGARYKGRPVGSLGDIAILSFHANKVIATGEGGCVATNDPLLAERARCLGNFGMSPALRYWHEVPGHNHRMSNLVAAVGLAQTERWDELIAARAEVARFYDAALAGTPVTRRPVADWAEEATWLYTIASERRTEILDACAAAGIDARAIWPAVPDQPAFRAFAQGHYPVARWLSGTALWLPTSASLSIADLGEVAAAVFGALACEPAAAHA</sequence>
<dbReference type="HOGENOM" id="CLU_033332_2_4_5"/>
<dbReference type="InterPro" id="IPR015424">
    <property type="entry name" value="PyrdxlP-dep_Trfase"/>
</dbReference>
<feature type="modified residue" description="N6-(pyridoxal phosphate)lysine" evidence="3">
    <location>
        <position position="180"/>
    </location>
</feature>
<dbReference type="STRING" id="460265.Mnod_0874"/>
<protein>
    <submittedName>
        <fullName evidence="5">DegT/DnrJ/EryC1/StrS aminotransferase</fullName>
    </submittedName>
</protein>
<dbReference type="SUPFAM" id="SSF53383">
    <property type="entry name" value="PLP-dependent transferases"/>
    <property type="match status" value="1"/>
</dbReference>
<proteinExistence type="inferred from homology"/>
<dbReference type="AlphaFoldDB" id="B8IGJ8"/>
<dbReference type="InterPro" id="IPR000653">
    <property type="entry name" value="DegT/StrS_aminotransferase"/>
</dbReference>
<dbReference type="PANTHER" id="PTHR30244:SF34">
    <property type="entry name" value="DTDP-4-AMINO-4,6-DIDEOXYGALACTOSE TRANSAMINASE"/>
    <property type="match status" value="1"/>
</dbReference>
<dbReference type="InterPro" id="IPR015421">
    <property type="entry name" value="PyrdxlP-dep_Trfase_major"/>
</dbReference>
<dbReference type="InterPro" id="IPR015422">
    <property type="entry name" value="PyrdxlP-dep_Trfase_small"/>
</dbReference>
<gene>
    <name evidence="5" type="ordered locus">Mnod_0874</name>
</gene>
<dbReference type="Proteomes" id="UP000008207">
    <property type="component" value="Chromosome"/>
</dbReference>
<keyword evidence="5" id="KW-0808">Transferase</keyword>